<dbReference type="Gene3D" id="1.20.120.520">
    <property type="entry name" value="nmb1532 protein domain like"/>
    <property type="match status" value="1"/>
</dbReference>
<evidence type="ECO:0000313" key="3">
    <source>
        <dbReference type="Proteomes" id="UP000217311"/>
    </source>
</evidence>
<evidence type="ECO:0000256" key="1">
    <source>
        <dbReference type="SAM" id="Coils"/>
    </source>
</evidence>
<organism evidence="2 3">
    <name type="scientific">Caulobacter vibrioides</name>
    <name type="common">Caulobacter crescentus</name>
    <dbReference type="NCBI Taxonomy" id="155892"/>
    <lineage>
        <taxon>Bacteria</taxon>
        <taxon>Pseudomonadati</taxon>
        <taxon>Pseudomonadota</taxon>
        <taxon>Alphaproteobacteria</taxon>
        <taxon>Caulobacterales</taxon>
        <taxon>Caulobacteraceae</taxon>
        <taxon>Caulobacter</taxon>
    </lineage>
</organism>
<name>A0A290MT75_CAUVI</name>
<reference evidence="3" key="1">
    <citation type="submission" date="2017-09" db="EMBL/GenBank/DDBJ databases">
        <title>Genome evolution observed in wild isolates of Caulobacter crescentus.</title>
        <authorList>
            <person name="Ely B."/>
            <person name="Wilson K."/>
            <person name="Scott D."/>
        </authorList>
    </citation>
    <scope>NUCLEOTIDE SEQUENCE [LARGE SCALE GENOMIC DNA]</scope>
    <source>
        <strain evidence="3">CB13b1a</strain>
    </source>
</reference>
<proteinExistence type="predicted"/>
<dbReference type="EMBL" id="CP023315">
    <property type="protein sequence ID" value="ATC33052.1"/>
    <property type="molecule type" value="Genomic_DNA"/>
</dbReference>
<keyword evidence="1" id="KW-0175">Coiled coil</keyword>
<sequence>MIDAKFMTYVAQRRWDLYGPIHKGLRLAHAQLIVRLGAADPIEDQPVLLADLTAHLATAAGHLDHEDRFIHPTLEAITRGATRDLENHHQSHRDDLERLQTQIGDLKAAPRETRAAAWRELYLTFCAFVAADLAHMAHEETVIWPQLCAGLSDEQLAELEMRIIASLTPRENLSVMRIMLPAMSPEERIGLLTGMKANAPPEAYNAVIEHAARPSLDAPAMAELERLGLAA</sequence>
<feature type="coiled-coil region" evidence="1">
    <location>
        <begin position="82"/>
        <end position="109"/>
    </location>
</feature>
<dbReference type="RefSeq" id="WP_096052442.1">
    <property type="nucleotide sequence ID" value="NZ_CP023315.3"/>
</dbReference>
<evidence type="ECO:0000313" key="2">
    <source>
        <dbReference type="EMBL" id="ATC33052.1"/>
    </source>
</evidence>
<gene>
    <name evidence="2" type="ORF">CA606_12340</name>
</gene>
<dbReference type="Proteomes" id="UP000217311">
    <property type="component" value="Chromosome"/>
</dbReference>
<accession>A0A290MT75</accession>
<protein>
    <recommendedName>
        <fullName evidence="4">Hemerythrin-like domain-containing protein</fullName>
    </recommendedName>
</protein>
<dbReference type="AlphaFoldDB" id="A0A290MT75"/>
<evidence type="ECO:0008006" key="4">
    <source>
        <dbReference type="Google" id="ProtNLM"/>
    </source>
</evidence>